<dbReference type="PANTHER" id="PTHR31107">
    <property type="entry name" value="APOPTOGENIC PROTEIN 1, MITOCHONDRIAL"/>
    <property type="match status" value="1"/>
</dbReference>
<evidence type="ECO:0000256" key="1">
    <source>
        <dbReference type="ARBA" id="ARBA00004443"/>
    </source>
</evidence>
<dbReference type="EMBL" id="KN834789">
    <property type="protein sequence ID" value="KIK57776.1"/>
    <property type="molecule type" value="Genomic_DNA"/>
</dbReference>
<evidence type="ECO:0008006" key="9">
    <source>
        <dbReference type="Google" id="ProtNLM"/>
    </source>
</evidence>
<accession>A0A0D0BRD8</accession>
<name>A0A0D0BRD8_9AGAR</name>
<evidence type="ECO:0000256" key="6">
    <source>
        <dbReference type="ARBA" id="ARBA00023136"/>
    </source>
</evidence>
<evidence type="ECO:0000313" key="7">
    <source>
        <dbReference type="EMBL" id="KIK57776.1"/>
    </source>
</evidence>
<evidence type="ECO:0000313" key="8">
    <source>
        <dbReference type="Proteomes" id="UP000053593"/>
    </source>
</evidence>
<keyword evidence="8" id="KW-1185">Reference proteome</keyword>
<evidence type="ECO:0000256" key="2">
    <source>
        <dbReference type="ARBA" id="ARBA00005453"/>
    </source>
</evidence>
<evidence type="ECO:0000256" key="4">
    <source>
        <dbReference type="ARBA" id="ARBA00022946"/>
    </source>
</evidence>
<keyword evidence="6" id="KW-0472">Membrane</keyword>
<dbReference type="InterPro" id="IPR018796">
    <property type="entry name" value="COA8"/>
</dbReference>
<dbReference type="PANTHER" id="PTHR31107:SF2">
    <property type="entry name" value="CYTOCHROME C OXIDASE ASSEMBLY FACTOR 8"/>
    <property type="match status" value="1"/>
</dbReference>
<reference evidence="7 8" key="1">
    <citation type="submission" date="2014-04" db="EMBL/GenBank/DDBJ databases">
        <title>Evolutionary Origins and Diversification of the Mycorrhizal Mutualists.</title>
        <authorList>
            <consortium name="DOE Joint Genome Institute"/>
            <consortium name="Mycorrhizal Genomics Consortium"/>
            <person name="Kohler A."/>
            <person name="Kuo A."/>
            <person name="Nagy L.G."/>
            <person name="Floudas D."/>
            <person name="Copeland A."/>
            <person name="Barry K.W."/>
            <person name="Cichocki N."/>
            <person name="Veneault-Fourrey C."/>
            <person name="LaButti K."/>
            <person name="Lindquist E.A."/>
            <person name="Lipzen A."/>
            <person name="Lundell T."/>
            <person name="Morin E."/>
            <person name="Murat C."/>
            <person name="Riley R."/>
            <person name="Ohm R."/>
            <person name="Sun H."/>
            <person name="Tunlid A."/>
            <person name="Henrissat B."/>
            <person name="Grigoriev I.V."/>
            <person name="Hibbett D.S."/>
            <person name="Martin F."/>
        </authorList>
    </citation>
    <scope>NUCLEOTIDE SEQUENCE [LARGE SCALE GENOMIC DNA]</scope>
    <source>
        <strain evidence="7 8">FD-317 M1</strain>
    </source>
</reference>
<dbReference type="OrthoDB" id="6246201at2759"/>
<organism evidence="7 8">
    <name type="scientific">Collybiopsis luxurians FD-317 M1</name>
    <dbReference type="NCBI Taxonomy" id="944289"/>
    <lineage>
        <taxon>Eukaryota</taxon>
        <taxon>Fungi</taxon>
        <taxon>Dikarya</taxon>
        <taxon>Basidiomycota</taxon>
        <taxon>Agaricomycotina</taxon>
        <taxon>Agaricomycetes</taxon>
        <taxon>Agaricomycetidae</taxon>
        <taxon>Agaricales</taxon>
        <taxon>Marasmiineae</taxon>
        <taxon>Omphalotaceae</taxon>
        <taxon>Collybiopsis</taxon>
        <taxon>Collybiopsis luxurians</taxon>
    </lineage>
</organism>
<dbReference type="GO" id="GO:0097193">
    <property type="term" value="P:intrinsic apoptotic signaling pathway"/>
    <property type="evidence" value="ECO:0007669"/>
    <property type="project" value="InterPro"/>
</dbReference>
<gene>
    <name evidence="7" type="ORF">GYMLUDRAFT_172092</name>
</gene>
<dbReference type="HOGENOM" id="CLU_120079_0_0_1"/>
<comment type="similarity">
    <text evidence="2">Belongs to the COA8 family.</text>
</comment>
<evidence type="ECO:0000256" key="5">
    <source>
        <dbReference type="ARBA" id="ARBA00023128"/>
    </source>
</evidence>
<keyword evidence="4" id="KW-0809">Transit peptide</keyword>
<keyword evidence="3" id="KW-0999">Mitochondrion inner membrane</keyword>
<comment type="subcellular location">
    <subcellularLocation>
        <location evidence="1">Mitochondrion inner membrane</location>
        <topology evidence="1">Peripheral membrane protein</topology>
        <orientation evidence="1">Matrix side</orientation>
    </subcellularLocation>
</comment>
<sequence length="180" mass="20689">MPCPSLSSSSVRNSTRLLHASATLSRHLVGPPHPISHLRPVIYDDAPPPPKPTFLTHPYSLQEFHPEPARNSNAYEMQWKLQRQQLDDMSQNFWLDSNTRFEAAKNAVLTSLPDSATPLDKEIALSEFYKQWLLQEKERVDGYARLWRARNWANIIFAARVQYSKFPSRLASLFKSKTPS</sequence>
<dbReference type="Proteomes" id="UP000053593">
    <property type="component" value="Unassembled WGS sequence"/>
</dbReference>
<dbReference type="GO" id="GO:0005743">
    <property type="term" value="C:mitochondrial inner membrane"/>
    <property type="evidence" value="ECO:0007669"/>
    <property type="project" value="UniProtKB-SubCell"/>
</dbReference>
<dbReference type="AlphaFoldDB" id="A0A0D0BRD8"/>
<proteinExistence type="inferred from homology"/>
<evidence type="ECO:0000256" key="3">
    <source>
        <dbReference type="ARBA" id="ARBA00022792"/>
    </source>
</evidence>
<keyword evidence="5" id="KW-0496">Mitochondrion</keyword>
<protein>
    <recommendedName>
        <fullName evidence="9">Apoptogenic protein 1, mitochondrial</fullName>
    </recommendedName>
</protein>
<dbReference type="Pfam" id="PF10231">
    <property type="entry name" value="COA8"/>
    <property type="match status" value="1"/>
</dbReference>